<name>T1F600_HELRO</name>
<evidence type="ECO:0000313" key="3">
    <source>
        <dbReference type="EnsemblMetazoa" id="HelroP172841"/>
    </source>
</evidence>
<gene>
    <name evidence="3" type="primary">20204249</name>
    <name evidence="2" type="ORF">HELRODRAFT_172841</name>
</gene>
<dbReference type="EMBL" id="KB096502">
    <property type="protein sequence ID" value="ESO04454.1"/>
    <property type="molecule type" value="Genomic_DNA"/>
</dbReference>
<keyword evidence="4" id="KW-1185">Reference proteome</keyword>
<proteinExistence type="predicted"/>
<sequence>MAVSPFDIYYGPMSDEVLRKLNVSTLQDNEKPTHSTNIDTSLLHPFITDDSTAALITCASLCRYSVPASYNTGVGKIEIIEVITLVLAVTKSRDTTVRKLKAFFDKLSSTDSQIFLVQLKLNSSSLSFNKSWSEFKKTKHHHHKLTVGKSELYHSHFDRFVVGSEISNYELNDINLFSGLKAGMLMKKGMKFSTYDNDSDANPDGNCASLYNADFGSLELLKSNARNTNVNES</sequence>
<dbReference type="Pfam" id="PF00147">
    <property type="entry name" value="Fibrinogen_C"/>
    <property type="match status" value="1"/>
</dbReference>
<dbReference type="HOGENOM" id="CLU_1191007_0_0_1"/>
<dbReference type="EMBL" id="AMQM01004377">
    <property type="status" value="NOT_ANNOTATED_CDS"/>
    <property type="molecule type" value="Genomic_DNA"/>
</dbReference>
<dbReference type="InParanoid" id="T1F600"/>
<dbReference type="Proteomes" id="UP000015101">
    <property type="component" value="Unassembled WGS sequence"/>
</dbReference>
<organism evidence="3 4">
    <name type="scientific">Helobdella robusta</name>
    <name type="common">Californian leech</name>
    <dbReference type="NCBI Taxonomy" id="6412"/>
    <lineage>
        <taxon>Eukaryota</taxon>
        <taxon>Metazoa</taxon>
        <taxon>Spiralia</taxon>
        <taxon>Lophotrochozoa</taxon>
        <taxon>Annelida</taxon>
        <taxon>Clitellata</taxon>
        <taxon>Hirudinea</taxon>
        <taxon>Rhynchobdellida</taxon>
        <taxon>Glossiphoniidae</taxon>
        <taxon>Helobdella</taxon>
    </lineage>
</organism>
<reference evidence="2 4" key="2">
    <citation type="journal article" date="2013" name="Nature">
        <title>Insights into bilaterian evolution from three spiralian genomes.</title>
        <authorList>
            <person name="Simakov O."/>
            <person name="Marletaz F."/>
            <person name="Cho S.J."/>
            <person name="Edsinger-Gonzales E."/>
            <person name="Havlak P."/>
            <person name="Hellsten U."/>
            <person name="Kuo D.H."/>
            <person name="Larsson T."/>
            <person name="Lv J."/>
            <person name="Arendt D."/>
            <person name="Savage R."/>
            <person name="Osoegawa K."/>
            <person name="de Jong P."/>
            <person name="Grimwood J."/>
            <person name="Chapman J.A."/>
            <person name="Shapiro H."/>
            <person name="Aerts A."/>
            <person name="Otillar R.P."/>
            <person name="Terry A.Y."/>
            <person name="Boore J.L."/>
            <person name="Grigoriev I.V."/>
            <person name="Lindberg D.R."/>
            <person name="Seaver E.C."/>
            <person name="Weisblat D.A."/>
            <person name="Putnam N.H."/>
            <person name="Rokhsar D.S."/>
        </authorList>
    </citation>
    <scope>NUCLEOTIDE SEQUENCE</scope>
</reference>
<dbReference type="EnsemblMetazoa" id="HelroT172841">
    <property type="protein sequence ID" value="HelroP172841"/>
    <property type="gene ID" value="HelroG172841"/>
</dbReference>
<dbReference type="InterPro" id="IPR002181">
    <property type="entry name" value="Fibrinogen_a/b/g_C_dom"/>
</dbReference>
<dbReference type="GO" id="GO:0005615">
    <property type="term" value="C:extracellular space"/>
    <property type="evidence" value="ECO:0000318"/>
    <property type="project" value="GO_Central"/>
</dbReference>
<dbReference type="KEGG" id="hro:HELRODRAFT_172841"/>
<protein>
    <recommendedName>
        <fullName evidence="1">Fibrinogen C-terminal domain-containing protein</fullName>
    </recommendedName>
</protein>
<dbReference type="InterPro" id="IPR014716">
    <property type="entry name" value="Fibrinogen_a/b/g_C_1"/>
</dbReference>
<evidence type="ECO:0000259" key="1">
    <source>
        <dbReference type="Pfam" id="PF00147"/>
    </source>
</evidence>
<dbReference type="Gene3D" id="3.90.215.10">
    <property type="entry name" value="Gamma Fibrinogen, chain A, domain 1"/>
    <property type="match status" value="1"/>
</dbReference>
<reference evidence="3" key="3">
    <citation type="submission" date="2015-06" db="UniProtKB">
        <authorList>
            <consortium name="EnsemblMetazoa"/>
        </authorList>
    </citation>
    <scope>IDENTIFICATION</scope>
</reference>
<evidence type="ECO:0000313" key="2">
    <source>
        <dbReference type="EMBL" id="ESO04454.1"/>
    </source>
</evidence>
<dbReference type="RefSeq" id="XP_009017723.1">
    <property type="nucleotide sequence ID" value="XM_009019475.1"/>
</dbReference>
<feature type="domain" description="Fibrinogen C-terminal" evidence="1">
    <location>
        <begin position="153"/>
        <end position="215"/>
    </location>
</feature>
<dbReference type="CTD" id="20204249"/>
<dbReference type="InterPro" id="IPR036056">
    <property type="entry name" value="Fibrinogen-like_C"/>
</dbReference>
<evidence type="ECO:0000313" key="4">
    <source>
        <dbReference type="Proteomes" id="UP000015101"/>
    </source>
</evidence>
<dbReference type="GeneID" id="20204249"/>
<dbReference type="AlphaFoldDB" id="T1F600"/>
<dbReference type="SUPFAM" id="SSF56496">
    <property type="entry name" value="Fibrinogen C-terminal domain-like"/>
    <property type="match status" value="1"/>
</dbReference>
<accession>T1F600</accession>
<reference evidence="4" key="1">
    <citation type="submission" date="2012-12" db="EMBL/GenBank/DDBJ databases">
        <authorList>
            <person name="Hellsten U."/>
            <person name="Grimwood J."/>
            <person name="Chapman J.A."/>
            <person name="Shapiro H."/>
            <person name="Aerts A."/>
            <person name="Otillar R.P."/>
            <person name="Terry A.Y."/>
            <person name="Boore J.L."/>
            <person name="Simakov O."/>
            <person name="Marletaz F."/>
            <person name="Cho S.-J."/>
            <person name="Edsinger-Gonzales E."/>
            <person name="Havlak P."/>
            <person name="Kuo D.-H."/>
            <person name="Larsson T."/>
            <person name="Lv J."/>
            <person name="Arendt D."/>
            <person name="Savage R."/>
            <person name="Osoegawa K."/>
            <person name="de Jong P."/>
            <person name="Lindberg D.R."/>
            <person name="Seaver E.C."/>
            <person name="Weisblat D.A."/>
            <person name="Putnam N.H."/>
            <person name="Grigoriev I.V."/>
            <person name="Rokhsar D.S."/>
        </authorList>
    </citation>
    <scope>NUCLEOTIDE SEQUENCE</scope>
</reference>